<organism evidence="1 2">
    <name type="scientific">Floridaenema evergladense BLCC-F167</name>
    <dbReference type="NCBI Taxonomy" id="3153639"/>
    <lineage>
        <taxon>Bacteria</taxon>
        <taxon>Bacillati</taxon>
        <taxon>Cyanobacteriota</taxon>
        <taxon>Cyanophyceae</taxon>
        <taxon>Oscillatoriophycideae</taxon>
        <taxon>Aerosakkonematales</taxon>
        <taxon>Aerosakkonemataceae</taxon>
        <taxon>Floridanema</taxon>
        <taxon>Floridanema evergladense</taxon>
    </lineage>
</organism>
<gene>
    <name evidence="1" type="ORF">ACE1CA_27010</name>
</gene>
<dbReference type="EMBL" id="JBHFNT010000240">
    <property type="protein sequence ID" value="MFB2838164.1"/>
    <property type="molecule type" value="Genomic_DNA"/>
</dbReference>
<dbReference type="Proteomes" id="UP001576780">
    <property type="component" value="Unassembled WGS sequence"/>
</dbReference>
<comment type="caution">
    <text evidence="1">The sequence shown here is derived from an EMBL/GenBank/DDBJ whole genome shotgun (WGS) entry which is preliminary data.</text>
</comment>
<accession>A0ABV4WST0</accession>
<evidence type="ECO:0000313" key="1">
    <source>
        <dbReference type="EMBL" id="MFB2838164.1"/>
    </source>
</evidence>
<keyword evidence="2" id="KW-1185">Reference proteome</keyword>
<name>A0ABV4WST0_9CYAN</name>
<proteinExistence type="predicted"/>
<evidence type="ECO:0000313" key="2">
    <source>
        <dbReference type="Proteomes" id="UP001576780"/>
    </source>
</evidence>
<reference evidence="1 2" key="1">
    <citation type="submission" date="2024-09" db="EMBL/GenBank/DDBJ databases">
        <title>Floridaenema gen nov. (Aerosakkonemataceae, Aerosakkonematales ord. nov., Cyanobacteria) from benthic tropical and subtropical fresh waters, with the description of four new species.</title>
        <authorList>
            <person name="Moretto J.A."/>
            <person name="Berthold D.E."/>
            <person name="Lefler F.W."/>
            <person name="Huang I.-S."/>
            <person name="Laughinghouse H. IV."/>
        </authorList>
    </citation>
    <scope>NUCLEOTIDE SEQUENCE [LARGE SCALE GENOMIC DNA]</scope>
    <source>
        <strain evidence="1 2">BLCC-F167</strain>
    </source>
</reference>
<protein>
    <submittedName>
        <fullName evidence="1">Uncharacterized protein</fullName>
    </submittedName>
</protein>
<sequence>MKATGLVSNDMFMRTIEVALKVIPRIGDEKKRIPEEKALLDLWLAMDEIKAKVVVEQLELPLQYGQLSLDLDLGDG</sequence>